<proteinExistence type="predicted"/>
<name>A0A0E9UAB7_ANGAN</name>
<dbReference type="AlphaFoldDB" id="A0A0E9UAB7"/>
<reference evidence="1" key="2">
    <citation type="journal article" date="2015" name="Fish Shellfish Immunol.">
        <title>Early steps in the European eel (Anguilla anguilla)-Vibrio vulnificus interaction in the gills: Role of the RtxA13 toxin.</title>
        <authorList>
            <person name="Callol A."/>
            <person name="Pajuelo D."/>
            <person name="Ebbesson L."/>
            <person name="Teles M."/>
            <person name="MacKenzie S."/>
            <person name="Amaro C."/>
        </authorList>
    </citation>
    <scope>NUCLEOTIDE SEQUENCE</scope>
</reference>
<accession>A0A0E9UAB7</accession>
<organism evidence="1">
    <name type="scientific">Anguilla anguilla</name>
    <name type="common">European freshwater eel</name>
    <name type="synonym">Muraena anguilla</name>
    <dbReference type="NCBI Taxonomy" id="7936"/>
    <lineage>
        <taxon>Eukaryota</taxon>
        <taxon>Metazoa</taxon>
        <taxon>Chordata</taxon>
        <taxon>Craniata</taxon>
        <taxon>Vertebrata</taxon>
        <taxon>Euteleostomi</taxon>
        <taxon>Actinopterygii</taxon>
        <taxon>Neopterygii</taxon>
        <taxon>Teleostei</taxon>
        <taxon>Anguilliformes</taxon>
        <taxon>Anguillidae</taxon>
        <taxon>Anguilla</taxon>
    </lineage>
</organism>
<protein>
    <submittedName>
        <fullName evidence="1">Uncharacterized protein</fullName>
    </submittedName>
</protein>
<sequence>MPHIEFPLKGIFCELDRCPSVVIHEIMVRFLPFVEVLVSLIQLDSRARREPNCP</sequence>
<dbReference type="EMBL" id="GBXM01046679">
    <property type="protein sequence ID" value="JAH61898.1"/>
    <property type="molecule type" value="Transcribed_RNA"/>
</dbReference>
<reference evidence="1" key="1">
    <citation type="submission" date="2014-11" db="EMBL/GenBank/DDBJ databases">
        <authorList>
            <person name="Amaro Gonzalez C."/>
        </authorList>
    </citation>
    <scope>NUCLEOTIDE SEQUENCE</scope>
</reference>
<evidence type="ECO:0000313" key="1">
    <source>
        <dbReference type="EMBL" id="JAH61898.1"/>
    </source>
</evidence>